<evidence type="ECO:0000256" key="4">
    <source>
        <dbReference type="ARBA" id="ARBA00023163"/>
    </source>
</evidence>
<dbReference type="Proteomes" id="UP000659904">
    <property type="component" value="Unassembled WGS sequence"/>
</dbReference>
<comment type="similarity">
    <text evidence="1">Belongs to the sigma-70 factor family. ECF subfamily.</text>
</comment>
<evidence type="ECO:0000313" key="8">
    <source>
        <dbReference type="Proteomes" id="UP000659904"/>
    </source>
</evidence>
<dbReference type="Pfam" id="PF04542">
    <property type="entry name" value="Sigma70_r2"/>
    <property type="match status" value="1"/>
</dbReference>
<dbReference type="InterPro" id="IPR007627">
    <property type="entry name" value="RNA_pol_sigma70_r2"/>
</dbReference>
<dbReference type="SUPFAM" id="SSF88946">
    <property type="entry name" value="Sigma2 domain of RNA polymerase sigma factors"/>
    <property type="match status" value="1"/>
</dbReference>
<evidence type="ECO:0000256" key="2">
    <source>
        <dbReference type="ARBA" id="ARBA00023015"/>
    </source>
</evidence>
<evidence type="ECO:0000259" key="6">
    <source>
        <dbReference type="Pfam" id="PF08281"/>
    </source>
</evidence>
<dbReference type="InterPro" id="IPR013249">
    <property type="entry name" value="RNA_pol_sigma70_r4_t2"/>
</dbReference>
<sequence>MKERSDEELLAAVAAGPGALEEFYRRHVSKVTGMGVRRFGNAEDVADFVASVFLQVLKSAGSFDARRGKAVSWLFGVAGNVAAGMYQDKARQEDVERRVSGRALLDSDDYQAVEQRIDAAAEVRRVYAAIRRLSDADRRVLELSGVDGLSVAQVASALGISQIAVRVRLVRARQRLRAQLAADADSHRAPVSNREKVLTH</sequence>
<dbReference type="GO" id="GO:0003677">
    <property type="term" value="F:DNA binding"/>
    <property type="evidence" value="ECO:0007669"/>
    <property type="project" value="InterPro"/>
</dbReference>
<gene>
    <name evidence="7" type="ORF">Cci01nite_82250</name>
</gene>
<keyword evidence="3" id="KW-0731">Sigma factor</keyword>
<keyword evidence="4" id="KW-0804">Transcription</keyword>
<dbReference type="GO" id="GO:0016987">
    <property type="term" value="F:sigma factor activity"/>
    <property type="evidence" value="ECO:0007669"/>
    <property type="project" value="UniProtKB-KW"/>
</dbReference>
<dbReference type="Gene3D" id="1.10.10.10">
    <property type="entry name" value="Winged helix-like DNA-binding domain superfamily/Winged helix DNA-binding domain"/>
    <property type="match status" value="1"/>
</dbReference>
<dbReference type="RefSeq" id="WP_170213230.1">
    <property type="nucleotide sequence ID" value="NZ_BONH01000072.1"/>
</dbReference>
<proteinExistence type="inferred from homology"/>
<dbReference type="NCBIfam" id="TIGR02937">
    <property type="entry name" value="sigma70-ECF"/>
    <property type="match status" value="1"/>
</dbReference>
<keyword evidence="8" id="KW-1185">Reference proteome</keyword>
<dbReference type="InterPro" id="IPR013325">
    <property type="entry name" value="RNA_pol_sigma_r2"/>
</dbReference>
<dbReference type="Gene3D" id="1.10.1740.10">
    <property type="match status" value="1"/>
</dbReference>
<dbReference type="AlphaFoldDB" id="A0A8J3KH77"/>
<dbReference type="InterPro" id="IPR036388">
    <property type="entry name" value="WH-like_DNA-bd_sf"/>
</dbReference>
<accession>A0A8J3KH77</accession>
<dbReference type="SUPFAM" id="SSF88659">
    <property type="entry name" value="Sigma3 and sigma4 domains of RNA polymerase sigma factors"/>
    <property type="match status" value="1"/>
</dbReference>
<dbReference type="PANTHER" id="PTHR43133">
    <property type="entry name" value="RNA POLYMERASE ECF-TYPE SIGMA FACTO"/>
    <property type="match status" value="1"/>
</dbReference>
<evidence type="ECO:0000256" key="3">
    <source>
        <dbReference type="ARBA" id="ARBA00023082"/>
    </source>
</evidence>
<dbReference type="InterPro" id="IPR039425">
    <property type="entry name" value="RNA_pol_sigma-70-like"/>
</dbReference>
<comment type="caution">
    <text evidence="7">The sequence shown here is derived from an EMBL/GenBank/DDBJ whole genome shotgun (WGS) entry which is preliminary data.</text>
</comment>
<dbReference type="InterPro" id="IPR014284">
    <property type="entry name" value="RNA_pol_sigma-70_dom"/>
</dbReference>
<evidence type="ECO:0000259" key="5">
    <source>
        <dbReference type="Pfam" id="PF04542"/>
    </source>
</evidence>
<evidence type="ECO:0000313" key="7">
    <source>
        <dbReference type="EMBL" id="GIG03132.1"/>
    </source>
</evidence>
<feature type="domain" description="RNA polymerase sigma factor 70 region 4 type 2" evidence="6">
    <location>
        <begin position="125"/>
        <end position="176"/>
    </location>
</feature>
<dbReference type="GO" id="GO:0006352">
    <property type="term" value="P:DNA-templated transcription initiation"/>
    <property type="evidence" value="ECO:0007669"/>
    <property type="project" value="InterPro"/>
</dbReference>
<organism evidence="7 8">
    <name type="scientific">Catellatospora citrea</name>
    <dbReference type="NCBI Taxonomy" id="53366"/>
    <lineage>
        <taxon>Bacteria</taxon>
        <taxon>Bacillati</taxon>
        <taxon>Actinomycetota</taxon>
        <taxon>Actinomycetes</taxon>
        <taxon>Micromonosporales</taxon>
        <taxon>Micromonosporaceae</taxon>
        <taxon>Catellatospora</taxon>
    </lineage>
</organism>
<name>A0A8J3KH77_9ACTN</name>
<feature type="domain" description="RNA polymerase sigma-70 region 2" evidence="5">
    <location>
        <begin position="23"/>
        <end position="91"/>
    </location>
</feature>
<reference evidence="7 8" key="1">
    <citation type="submission" date="2021-01" db="EMBL/GenBank/DDBJ databases">
        <title>Whole genome shotgun sequence of Catellatospora citrea NBRC 14495.</title>
        <authorList>
            <person name="Komaki H."/>
            <person name="Tamura T."/>
        </authorList>
    </citation>
    <scope>NUCLEOTIDE SEQUENCE [LARGE SCALE GENOMIC DNA]</scope>
    <source>
        <strain evidence="7 8">NBRC 14495</strain>
    </source>
</reference>
<dbReference type="EMBL" id="BONH01000072">
    <property type="protein sequence ID" value="GIG03132.1"/>
    <property type="molecule type" value="Genomic_DNA"/>
</dbReference>
<protein>
    <recommendedName>
        <fullName evidence="9">RNA polymerase sigma-70 factor (ECF subfamily)</fullName>
    </recommendedName>
</protein>
<evidence type="ECO:0000256" key="1">
    <source>
        <dbReference type="ARBA" id="ARBA00010641"/>
    </source>
</evidence>
<dbReference type="InterPro" id="IPR013324">
    <property type="entry name" value="RNA_pol_sigma_r3/r4-like"/>
</dbReference>
<dbReference type="CDD" id="cd06171">
    <property type="entry name" value="Sigma70_r4"/>
    <property type="match status" value="1"/>
</dbReference>
<dbReference type="Pfam" id="PF08281">
    <property type="entry name" value="Sigma70_r4_2"/>
    <property type="match status" value="1"/>
</dbReference>
<evidence type="ECO:0008006" key="9">
    <source>
        <dbReference type="Google" id="ProtNLM"/>
    </source>
</evidence>
<keyword evidence="2" id="KW-0805">Transcription regulation</keyword>
<dbReference type="PANTHER" id="PTHR43133:SF62">
    <property type="entry name" value="RNA POLYMERASE SIGMA FACTOR SIGZ"/>
    <property type="match status" value="1"/>
</dbReference>